<organism evidence="1 2">
    <name type="scientific">Streptomyces turgidiscabies</name>
    <dbReference type="NCBI Taxonomy" id="85558"/>
    <lineage>
        <taxon>Bacteria</taxon>
        <taxon>Bacillati</taxon>
        <taxon>Actinomycetota</taxon>
        <taxon>Actinomycetes</taxon>
        <taxon>Kitasatosporales</taxon>
        <taxon>Streptomycetaceae</taxon>
        <taxon>Streptomyces</taxon>
    </lineage>
</organism>
<proteinExistence type="predicted"/>
<keyword evidence="2" id="KW-1185">Reference proteome</keyword>
<protein>
    <submittedName>
        <fullName evidence="1">Uncharacterized protein</fullName>
    </submittedName>
</protein>
<reference evidence="1 2" key="1">
    <citation type="submission" date="2023-07" db="EMBL/GenBank/DDBJ databases">
        <title>Comparative genomics of wheat-associated soil bacteria to identify genetic determinants of phenazine resistance.</title>
        <authorList>
            <person name="Mouncey N."/>
        </authorList>
    </citation>
    <scope>NUCLEOTIDE SEQUENCE [LARGE SCALE GENOMIC DNA]</scope>
    <source>
        <strain evidence="1 2">W2I16</strain>
    </source>
</reference>
<evidence type="ECO:0000313" key="1">
    <source>
        <dbReference type="EMBL" id="MDQ0934262.1"/>
    </source>
</evidence>
<evidence type="ECO:0000313" key="2">
    <source>
        <dbReference type="Proteomes" id="UP001223072"/>
    </source>
</evidence>
<gene>
    <name evidence="1" type="ORF">QFZ49_004202</name>
</gene>
<name>A0ABU0RT22_9ACTN</name>
<dbReference type="EMBL" id="JAUSZS010000004">
    <property type="protein sequence ID" value="MDQ0934262.1"/>
    <property type="molecule type" value="Genomic_DNA"/>
</dbReference>
<comment type="caution">
    <text evidence="1">The sequence shown here is derived from an EMBL/GenBank/DDBJ whole genome shotgun (WGS) entry which is preliminary data.</text>
</comment>
<accession>A0ABU0RT22</accession>
<dbReference type="Proteomes" id="UP001223072">
    <property type="component" value="Unassembled WGS sequence"/>
</dbReference>
<sequence>MDSVVTGATGQAHRGIPQGRLGGVNVYGLVHRDPAPERYGRLRVQSADLSPARWLTQRTPGHGDFGTVAGVAAPGYAAYARVLHPASLREQPVRWSTVASAHGRRVAPGTDWHELIGMDRDYHNASDYGLPGVWDEHPEEGPTPPAVARALIPVLARHTQTPEHCWYGLWHGYGRFDFDRTPSFETPGRDEVLLAGTLAEAVSPVSMDEFAELPDLWWPQDRAWCLGGDVDLVSTYVGGSDALIAELLAAPELESHRVGPRDGVG</sequence>